<feature type="domain" description="Cupin type-2" evidence="1">
    <location>
        <begin position="74"/>
        <end position="136"/>
    </location>
</feature>
<dbReference type="InterPro" id="IPR013096">
    <property type="entry name" value="Cupin_2"/>
</dbReference>
<organism evidence="2 3">
    <name type="scientific">Brevundimonas pondensis</name>
    <dbReference type="NCBI Taxonomy" id="2774189"/>
    <lineage>
        <taxon>Bacteria</taxon>
        <taxon>Pseudomonadati</taxon>
        <taxon>Pseudomonadota</taxon>
        <taxon>Alphaproteobacteria</taxon>
        <taxon>Caulobacterales</taxon>
        <taxon>Caulobacteraceae</taxon>
        <taxon>Brevundimonas</taxon>
    </lineage>
</organism>
<dbReference type="Proteomes" id="UP000663942">
    <property type="component" value="Chromosome"/>
</dbReference>
<dbReference type="InterPro" id="IPR011051">
    <property type="entry name" value="RmlC_Cupin_sf"/>
</dbReference>
<evidence type="ECO:0000313" key="3">
    <source>
        <dbReference type="Proteomes" id="UP000663942"/>
    </source>
</evidence>
<accession>A0ABX7SRI6</accession>
<reference evidence="2 3" key="1">
    <citation type="submission" date="2020-09" db="EMBL/GenBank/DDBJ databases">
        <title>Brevundimonas sp. LVF1 isolated from an oligotrophic pond in Goettingen, Germany.</title>
        <authorList>
            <person name="Friedrich I."/>
            <person name="Klassen A."/>
            <person name="Neubauer H."/>
            <person name="Schneider D."/>
            <person name="Hertel R."/>
            <person name="Daniel R."/>
        </authorList>
    </citation>
    <scope>NUCLEOTIDE SEQUENCE [LARGE SCALE GENOMIC DNA]</scope>
    <source>
        <strain evidence="2 3">LVF1</strain>
    </source>
</reference>
<dbReference type="Pfam" id="PF07883">
    <property type="entry name" value="Cupin_2"/>
    <property type="match status" value="1"/>
</dbReference>
<proteinExistence type="predicted"/>
<evidence type="ECO:0000313" key="2">
    <source>
        <dbReference type="EMBL" id="QTC89500.1"/>
    </source>
</evidence>
<dbReference type="Gene3D" id="2.60.120.10">
    <property type="entry name" value="Jelly Rolls"/>
    <property type="match status" value="1"/>
</dbReference>
<dbReference type="SUPFAM" id="SSF51182">
    <property type="entry name" value="RmlC-like cupins"/>
    <property type="match status" value="1"/>
</dbReference>
<gene>
    <name evidence="2" type="ORF">IFE19_07095</name>
</gene>
<sequence>MTPEDKAVFLPAFALIAAIQVAPASPPAGTGVVIREADVMVRQAPPHNGEGMSTAYRISDGVPNRAMEFRKRIMHPGAAIGLHPIAHDEVYYVVSGEGDVTSDGVTTRMRAGDAAYLFDGNVVGIRQTGEVDLVLIISYPLAQRKN</sequence>
<dbReference type="EMBL" id="CP062006">
    <property type="protein sequence ID" value="QTC89500.1"/>
    <property type="molecule type" value="Genomic_DNA"/>
</dbReference>
<name>A0ABX7SRI6_9CAUL</name>
<protein>
    <submittedName>
        <fullName evidence="2">Cupin domain-containing protein</fullName>
    </submittedName>
</protein>
<evidence type="ECO:0000259" key="1">
    <source>
        <dbReference type="Pfam" id="PF07883"/>
    </source>
</evidence>
<keyword evidence="3" id="KW-1185">Reference proteome</keyword>
<dbReference type="InterPro" id="IPR014710">
    <property type="entry name" value="RmlC-like_jellyroll"/>
</dbReference>